<feature type="compositionally biased region" description="Acidic residues" evidence="5">
    <location>
        <begin position="585"/>
        <end position="608"/>
    </location>
</feature>
<feature type="region of interest" description="Disordered" evidence="5">
    <location>
        <begin position="701"/>
        <end position="724"/>
    </location>
</feature>
<dbReference type="GO" id="GO:0015095">
    <property type="term" value="F:magnesium ion transmembrane transporter activity"/>
    <property type="evidence" value="ECO:0007669"/>
    <property type="project" value="TreeGrafter"/>
</dbReference>
<keyword evidence="4 6" id="KW-0472">Membrane</keyword>
<dbReference type="Proteomes" id="UP000191518">
    <property type="component" value="Unassembled WGS sequence"/>
</dbReference>
<feature type="compositionally biased region" description="Low complexity" evidence="5">
    <location>
        <begin position="709"/>
        <end position="723"/>
    </location>
</feature>
<protein>
    <submittedName>
        <fullName evidence="7">Uncharacterized protein</fullName>
    </submittedName>
</protein>
<evidence type="ECO:0000256" key="1">
    <source>
        <dbReference type="ARBA" id="ARBA00004651"/>
    </source>
</evidence>
<evidence type="ECO:0000256" key="4">
    <source>
        <dbReference type="ARBA" id="ARBA00023136"/>
    </source>
</evidence>
<keyword evidence="8" id="KW-1185">Reference proteome</keyword>
<dbReference type="InterPro" id="IPR045863">
    <property type="entry name" value="CorA_TM1_TM2"/>
</dbReference>
<evidence type="ECO:0000256" key="3">
    <source>
        <dbReference type="ARBA" id="ARBA00022989"/>
    </source>
</evidence>
<dbReference type="PANTHER" id="PTHR46494">
    <property type="entry name" value="CORA FAMILY METAL ION TRANSPORTER (EUROFUNG)"/>
    <property type="match status" value="1"/>
</dbReference>
<evidence type="ECO:0000256" key="6">
    <source>
        <dbReference type="SAM" id="Phobius"/>
    </source>
</evidence>
<sequence>MIRDGKSYGSYQEGYPIREENTQYQTDSDYIVIKRSISEEVQDALFAHTRRLQEGQVFQTHRESTPWQDVNPFNPYDPFHLNRNLNYQPPKCVSFGVPLSFDVGLKASTVKQTLGGFRSDPSHRGHAGQRLDFASSRMPGYGKVVLYRTDATTNEEQDPQFSWTHMQTDTKSFDDFLRFASNVPNLADEDRALVVSLLKRAQRNLPGSSEPHTVIRCVGSNSTKDHTEKSAIFLRLPYYSTQRMDPAQSFRKSGHSTRSLLQYFYNLESTRNRDMQQVIRKSGVFPKGHIVHVSELWAVIVNFQVIITSAPIPLMDGASPSLEIMGPPATQLLSPSNICVINPDQRVFFFPVEHCKTFFAMRDRISRYCLPELEGRNYGGREYGGYQDRVSENHGYEDRRYKGRGYEARGYGGREYEGGGRGYGGREYGGREYGGREYGGREYGGREYEGGGRGYEGREYEGREYGGREYERRGYEGRGSETRVYGAHRREGLYDFKMLTQEKVPISAEDWTKLTAACASTLLRIHIEIFIPESSEERRDKQKPTKRWRMPVFEEESSIAQGNEQGPSETDKSDEWEKNQHDSPETDEQVQPEIDEDEQAPQETEESTADSQQDWDYQYNRLDEARYTGARHRLRRATRVRSLSSFPGVVINQRPAGGDDISDPLNVYFEPTKPVLSWDNESIDQDILPKAADAEAHIDHGHHSTVSETSPTNSSASQVSSPSRRLTVNLEFPPVFTWQTRKKSSMKENTVSKSSTPLDSPSPDHLKSNIQSPNETSEFLGVDEETIKHVSAHINNGLLEPTDGDGWEVYRQATTKSYFDVDLAITQRYAVSLPALITEHAEIVPNLLPPETAALKDVVGRLCRLFSFFAPLSYPCAVSSKFWGAVHDLLTTIPQCWDASHMKERIDRTRHQQMPEIFFVANIGITDDAGLQQDVDPDVLTFIVGDCRKCAASHQYSTRSDAIDHLFTHVSAAFPEQRSVNGWQSRWVMDFEEYMTYICRKDDHIIINELKDFLTSLERMAAQIQHGVSANGEFDRDTYRIPSSLVDAFQDLLMMVVTSAHLVKNSHKKREIYTGAHPVSTFLKSSDVDGITDAGTEAEMSMESAMRDIVLMTYTDELFDVVTYEAVGPGLVLALIMGDIRCRDSQSNPVNLLEIYREYVRNLQFKASQNPHRRLLQDIYLVREELEILQKASERQRLVLANYLSVINPHSFRITTESRISSFELEKARINKLISQLNTELGAISLLNIKLDSLANQTRSGVDVRQEDQGKAILVFTIVTVVFMPLSFVTSYLGMNTNDIRNMDSSQTLFWTVSAPLTVGIITIVLLVAFQVDRIREMFDAFWTYDSTLAAKSGSAVLRREGTNDHIENPSGLSTSRNWITGSWPAGKKTELNDPISV</sequence>
<comment type="caution">
    <text evidence="7">The sequence shown here is derived from an EMBL/GenBank/DDBJ whole genome shotgun (WGS) entry which is preliminary data.</text>
</comment>
<dbReference type="GO" id="GO:0000287">
    <property type="term" value="F:magnesium ion binding"/>
    <property type="evidence" value="ECO:0007669"/>
    <property type="project" value="TreeGrafter"/>
</dbReference>
<feature type="transmembrane region" description="Helical" evidence="6">
    <location>
        <begin position="1309"/>
        <end position="1330"/>
    </location>
</feature>
<evidence type="ECO:0000313" key="7">
    <source>
        <dbReference type="EMBL" id="OQE05059.1"/>
    </source>
</evidence>
<dbReference type="PANTHER" id="PTHR46494:SF1">
    <property type="entry name" value="CORA FAMILY METAL ION TRANSPORTER (EUROFUNG)"/>
    <property type="match status" value="1"/>
</dbReference>
<gene>
    <name evidence="7" type="ORF">PENVUL_c027G03403</name>
</gene>
<feature type="compositionally biased region" description="Basic and acidic residues" evidence="5">
    <location>
        <begin position="569"/>
        <end position="584"/>
    </location>
</feature>
<keyword evidence="3 6" id="KW-1133">Transmembrane helix</keyword>
<name>A0A1V6RU94_9EURO</name>
<dbReference type="STRING" id="29845.A0A1V6RU94"/>
<feature type="region of interest" description="Disordered" evidence="5">
    <location>
        <begin position="535"/>
        <end position="616"/>
    </location>
</feature>
<dbReference type="EMBL" id="MDYP01000027">
    <property type="protein sequence ID" value="OQE05059.1"/>
    <property type="molecule type" value="Genomic_DNA"/>
</dbReference>
<dbReference type="GO" id="GO:0050897">
    <property type="term" value="F:cobalt ion binding"/>
    <property type="evidence" value="ECO:0007669"/>
    <property type="project" value="TreeGrafter"/>
</dbReference>
<comment type="subcellular location">
    <subcellularLocation>
        <location evidence="1">Cell membrane</location>
        <topology evidence="1">Multi-pass membrane protein</topology>
    </subcellularLocation>
</comment>
<reference evidence="8" key="1">
    <citation type="journal article" date="2017" name="Nat. Microbiol.">
        <title>Global analysis of biosynthetic gene clusters reveals vast potential of secondary metabolite production in Penicillium species.</title>
        <authorList>
            <person name="Nielsen J.C."/>
            <person name="Grijseels S."/>
            <person name="Prigent S."/>
            <person name="Ji B."/>
            <person name="Dainat J."/>
            <person name="Nielsen K.F."/>
            <person name="Frisvad J.C."/>
            <person name="Workman M."/>
            <person name="Nielsen J."/>
        </authorList>
    </citation>
    <scope>NUCLEOTIDE SEQUENCE [LARGE SCALE GENOMIC DNA]</scope>
    <source>
        <strain evidence="8">IBT 29486</strain>
    </source>
</reference>
<keyword evidence="2 6" id="KW-0812">Transmembrane</keyword>
<accession>A0A1V6RU94</accession>
<feature type="compositionally biased region" description="Polar residues" evidence="5">
    <location>
        <begin position="747"/>
        <end position="759"/>
    </location>
</feature>
<feature type="transmembrane region" description="Helical" evidence="6">
    <location>
        <begin position="1272"/>
        <end position="1289"/>
    </location>
</feature>
<evidence type="ECO:0000256" key="5">
    <source>
        <dbReference type="SAM" id="MobiDB-lite"/>
    </source>
</evidence>
<dbReference type="GO" id="GO:0005886">
    <property type="term" value="C:plasma membrane"/>
    <property type="evidence" value="ECO:0007669"/>
    <property type="project" value="UniProtKB-SubCell"/>
</dbReference>
<organism evidence="7 8">
    <name type="scientific">Penicillium vulpinum</name>
    <dbReference type="NCBI Taxonomy" id="29845"/>
    <lineage>
        <taxon>Eukaryota</taxon>
        <taxon>Fungi</taxon>
        <taxon>Dikarya</taxon>
        <taxon>Ascomycota</taxon>
        <taxon>Pezizomycotina</taxon>
        <taxon>Eurotiomycetes</taxon>
        <taxon>Eurotiomycetidae</taxon>
        <taxon>Eurotiales</taxon>
        <taxon>Aspergillaceae</taxon>
        <taxon>Penicillium</taxon>
    </lineage>
</organism>
<dbReference type="GO" id="GO:0015087">
    <property type="term" value="F:cobalt ion transmembrane transporter activity"/>
    <property type="evidence" value="ECO:0007669"/>
    <property type="project" value="TreeGrafter"/>
</dbReference>
<dbReference type="Pfam" id="PF01544">
    <property type="entry name" value="CorA"/>
    <property type="match status" value="1"/>
</dbReference>
<dbReference type="InterPro" id="IPR002523">
    <property type="entry name" value="MgTranspt_CorA/ZnTranspt_ZntB"/>
</dbReference>
<dbReference type="SUPFAM" id="SSF144083">
    <property type="entry name" value="Magnesium transport protein CorA, transmembrane region"/>
    <property type="match status" value="1"/>
</dbReference>
<proteinExistence type="predicted"/>
<feature type="region of interest" description="Disordered" evidence="5">
    <location>
        <begin position="741"/>
        <end position="773"/>
    </location>
</feature>
<evidence type="ECO:0000256" key="2">
    <source>
        <dbReference type="ARBA" id="ARBA00022692"/>
    </source>
</evidence>
<dbReference type="Gene3D" id="1.20.58.340">
    <property type="entry name" value="Magnesium transport protein CorA, transmembrane region"/>
    <property type="match status" value="1"/>
</dbReference>
<feature type="compositionally biased region" description="Polar residues" evidence="5">
    <location>
        <begin position="558"/>
        <end position="568"/>
    </location>
</feature>
<evidence type="ECO:0000313" key="8">
    <source>
        <dbReference type="Proteomes" id="UP000191518"/>
    </source>
</evidence>